<evidence type="ECO:0000313" key="3">
    <source>
        <dbReference type="EMBL" id="AXI79399.1"/>
    </source>
</evidence>
<gene>
    <name evidence="3" type="ORF">C7M71_020280</name>
</gene>
<keyword evidence="2" id="KW-0812">Transmembrane</keyword>
<evidence type="ECO:0008006" key="5">
    <source>
        <dbReference type="Google" id="ProtNLM"/>
    </source>
</evidence>
<name>A0A345T094_9ACTN</name>
<feature type="transmembrane region" description="Helical" evidence="2">
    <location>
        <begin position="128"/>
        <end position="147"/>
    </location>
</feature>
<sequence length="160" mass="16288">MVQAGARSGPRRSGYASGVTVQSPRAESAPAAAIRPAPLVAGAVIALVQGAALAVWGGYDVIAGLTGSPHNRGLAEFGGVVILLMGVLPLLAGRGLLRFKRWGRTPALLTDSLCLPVAYYMWQTGGAMTVAAVLIALLGLAGIAALLHPKVTAVLETPRT</sequence>
<evidence type="ECO:0000313" key="4">
    <source>
        <dbReference type="Proteomes" id="UP000249340"/>
    </source>
</evidence>
<dbReference type="EMBL" id="CP031264">
    <property type="protein sequence ID" value="AXI79399.1"/>
    <property type="molecule type" value="Genomic_DNA"/>
</dbReference>
<reference evidence="4" key="1">
    <citation type="submission" date="2018-07" db="EMBL/GenBank/DDBJ databases">
        <title>Streptacidiphilus bronchialis DSM 106435 chromosome.</title>
        <authorList>
            <person name="Batra D."/>
            <person name="Gulvik C.A."/>
        </authorList>
    </citation>
    <scope>NUCLEOTIDE SEQUENCE [LARGE SCALE GENOMIC DNA]</scope>
    <source>
        <strain evidence="4">DSM 106435</strain>
    </source>
</reference>
<evidence type="ECO:0000256" key="1">
    <source>
        <dbReference type="SAM" id="MobiDB-lite"/>
    </source>
</evidence>
<feature type="region of interest" description="Disordered" evidence="1">
    <location>
        <begin position="1"/>
        <end position="20"/>
    </location>
</feature>
<dbReference type="OrthoDB" id="4334454at2"/>
<dbReference type="Proteomes" id="UP000249340">
    <property type="component" value="Chromosome"/>
</dbReference>
<protein>
    <recommendedName>
        <fullName evidence="5">Integral membrane protein</fullName>
    </recommendedName>
</protein>
<dbReference type="AlphaFoldDB" id="A0A345T094"/>
<keyword evidence="4" id="KW-1185">Reference proteome</keyword>
<proteinExistence type="predicted"/>
<keyword evidence="2" id="KW-1133">Transmembrane helix</keyword>
<feature type="transmembrane region" description="Helical" evidence="2">
    <location>
        <begin position="39"/>
        <end position="59"/>
    </location>
</feature>
<organism evidence="3 4">
    <name type="scientific">Peterkaempfera bronchialis</name>
    <dbReference type="NCBI Taxonomy" id="2126346"/>
    <lineage>
        <taxon>Bacteria</taxon>
        <taxon>Bacillati</taxon>
        <taxon>Actinomycetota</taxon>
        <taxon>Actinomycetes</taxon>
        <taxon>Kitasatosporales</taxon>
        <taxon>Streptomycetaceae</taxon>
        <taxon>Peterkaempfera</taxon>
    </lineage>
</organism>
<feature type="transmembrane region" description="Helical" evidence="2">
    <location>
        <begin position="74"/>
        <end position="93"/>
    </location>
</feature>
<keyword evidence="2" id="KW-0472">Membrane</keyword>
<dbReference type="KEGG" id="stri:C7M71_020280"/>
<accession>A0A345T094</accession>
<evidence type="ECO:0000256" key="2">
    <source>
        <dbReference type="SAM" id="Phobius"/>
    </source>
</evidence>